<feature type="non-terminal residue" evidence="3">
    <location>
        <position position="1"/>
    </location>
</feature>
<dbReference type="EMBL" id="JAHRIN010034322">
    <property type="protein sequence ID" value="MEQ2203247.1"/>
    <property type="molecule type" value="Genomic_DNA"/>
</dbReference>
<dbReference type="PANTHER" id="PTHR15286">
    <property type="entry name" value="RAS-ASSOCIATING DOMAIN CONTAINING PROTEIN"/>
    <property type="match status" value="1"/>
</dbReference>
<keyword evidence="4" id="KW-1185">Reference proteome</keyword>
<comment type="caution">
    <text evidence="3">The sequence shown here is derived from an EMBL/GenBank/DDBJ whole genome shotgun (WGS) entry which is preliminary data.</text>
</comment>
<reference evidence="3 4" key="1">
    <citation type="submission" date="2021-06" db="EMBL/GenBank/DDBJ databases">
        <authorList>
            <person name="Palmer J.M."/>
        </authorList>
    </citation>
    <scope>NUCLEOTIDE SEQUENCE [LARGE SCALE GENOMIC DNA]</scope>
    <source>
        <strain evidence="3 4">XC_2019</strain>
        <tissue evidence="3">Muscle</tissue>
    </source>
</reference>
<dbReference type="PANTHER" id="PTHR15286:SF9">
    <property type="entry name" value="RAS ASSOCIATION DOMAIN-CONTAINING PROTEIN 8"/>
    <property type="match status" value="1"/>
</dbReference>
<organism evidence="3 4">
    <name type="scientific">Xenoophorus captivus</name>
    <dbReference type="NCBI Taxonomy" id="1517983"/>
    <lineage>
        <taxon>Eukaryota</taxon>
        <taxon>Metazoa</taxon>
        <taxon>Chordata</taxon>
        <taxon>Craniata</taxon>
        <taxon>Vertebrata</taxon>
        <taxon>Euteleostomi</taxon>
        <taxon>Actinopterygii</taxon>
        <taxon>Neopterygii</taxon>
        <taxon>Teleostei</taxon>
        <taxon>Neoteleostei</taxon>
        <taxon>Acanthomorphata</taxon>
        <taxon>Ovalentaria</taxon>
        <taxon>Atherinomorphae</taxon>
        <taxon>Cyprinodontiformes</taxon>
        <taxon>Goodeidae</taxon>
        <taxon>Xenoophorus</taxon>
    </lineage>
</organism>
<evidence type="ECO:0000256" key="1">
    <source>
        <dbReference type="SAM" id="Coils"/>
    </source>
</evidence>
<feature type="non-terminal residue" evidence="3">
    <location>
        <position position="150"/>
    </location>
</feature>
<evidence type="ECO:0000313" key="4">
    <source>
        <dbReference type="Proteomes" id="UP001434883"/>
    </source>
</evidence>
<accession>A0ABV0R6C9</accession>
<name>A0ABV0R6C9_9TELE</name>
<dbReference type="Proteomes" id="UP001434883">
    <property type="component" value="Unassembled WGS sequence"/>
</dbReference>
<feature type="region of interest" description="Disordered" evidence="2">
    <location>
        <begin position="1"/>
        <end position="30"/>
    </location>
</feature>
<proteinExistence type="predicted"/>
<feature type="coiled-coil region" evidence="1">
    <location>
        <begin position="97"/>
        <end position="131"/>
    </location>
</feature>
<sequence length="150" mass="17439">KQPQQRVVSLNLRRVGGSGTTSAPGSPARELSRLVQLQRDKLQALESRLLGCEAELRDWEEASEQDGNLEDDLLHLEQQVRRNNAEMEEEEFWQNELHIEQESERQLRQQLAELQGRVRNYEAKLSEYLAHIQVSFSPQRSCMKPVFLLD</sequence>
<dbReference type="InterPro" id="IPR033593">
    <property type="entry name" value="N-RASSF"/>
</dbReference>
<evidence type="ECO:0000256" key="2">
    <source>
        <dbReference type="SAM" id="MobiDB-lite"/>
    </source>
</evidence>
<keyword evidence="1" id="KW-0175">Coiled coil</keyword>
<gene>
    <name evidence="3" type="ORF">XENOCAPTIV_027447</name>
</gene>
<evidence type="ECO:0000313" key="3">
    <source>
        <dbReference type="EMBL" id="MEQ2203247.1"/>
    </source>
</evidence>
<protein>
    <submittedName>
        <fullName evidence="3">Uncharacterized protein</fullName>
    </submittedName>
</protein>